<dbReference type="AlphaFoldDB" id="A0A7X0EF83"/>
<evidence type="ECO:0000259" key="8">
    <source>
        <dbReference type="Pfam" id="PF00535"/>
    </source>
</evidence>
<dbReference type="InterPro" id="IPR050256">
    <property type="entry name" value="Glycosyltransferase_2"/>
</dbReference>
<dbReference type="InterPro" id="IPR001173">
    <property type="entry name" value="Glyco_trans_2-like"/>
</dbReference>
<dbReference type="SUPFAM" id="SSF53448">
    <property type="entry name" value="Nucleotide-diphospho-sugar transferases"/>
    <property type="match status" value="1"/>
</dbReference>
<evidence type="ECO:0000256" key="6">
    <source>
        <dbReference type="ARBA" id="ARBA00023136"/>
    </source>
</evidence>
<dbReference type="GO" id="GO:0016757">
    <property type="term" value="F:glycosyltransferase activity"/>
    <property type="evidence" value="ECO:0007669"/>
    <property type="project" value="UniProtKB-KW"/>
</dbReference>
<evidence type="ECO:0000256" key="3">
    <source>
        <dbReference type="ARBA" id="ARBA00022679"/>
    </source>
</evidence>
<dbReference type="PANTHER" id="PTHR48090:SF1">
    <property type="entry name" value="PROPHAGE BACTOPRENOL GLUCOSYL TRANSFERASE HOMOLOG"/>
    <property type="match status" value="1"/>
</dbReference>
<dbReference type="GO" id="GO:0005886">
    <property type="term" value="C:plasma membrane"/>
    <property type="evidence" value="ECO:0007669"/>
    <property type="project" value="TreeGrafter"/>
</dbReference>
<keyword evidence="4 7" id="KW-0812">Transmembrane</keyword>
<evidence type="ECO:0000256" key="1">
    <source>
        <dbReference type="ARBA" id="ARBA00004141"/>
    </source>
</evidence>
<dbReference type="Proteomes" id="UP000539175">
    <property type="component" value="Unassembled WGS sequence"/>
</dbReference>
<keyword evidence="5 7" id="KW-1133">Transmembrane helix</keyword>
<dbReference type="EMBL" id="JACIIZ010000013">
    <property type="protein sequence ID" value="MBB6253755.1"/>
    <property type="molecule type" value="Genomic_DNA"/>
</dbReference>
<organism evidence="9 10">
    <name type="scientific">Nitrospirillum iridis</name>
    <dbReference type="NCBI Taxonomy" id="765888"/>
    <lineage>
        <taxon>Bacteria</taxon>
        <taxon>Pseudomonadati</taxon>
        <taxon>Pseudomonadota</taxon>
        <taxon>Alphaproteobacteria</taxon>
        <taxon>Rhodospirillales</taxon>
        <taxon>Azospirillaceae</taxon>
        <taxon>Nitrospirillum</taxon>
    </lineage>
</organism>
<keyword evidence="10" id="KW-1185">Reference proteome</keyword>
<proteinExistence type="predicted"/>
<dbReference type="PANTHER" id="PTHR48090">
    <property type="entry name" value="UNDECAPRENYL-PHOSPHATE 4-DEOXY-4-FORMAMIDO-L-ARABINOSE TRANSFERASE-RELATED"/>
    <property type="match status" value="1"/>
</dbReference>
<keyword evidence="3 9" id="KW-0808">Transferase</keyword>
<evidence type="ECO:0000256" key="4">
    <source>
        <dbReference type="ARBA" id="ARBA00022692"/>
    </source>
</evidence>
<protein>
    <submittedName>
        <fullName evidence="9">Putative glycosyltransferase</fullName>
        <ecNumber evidence="9">2.4.-.-</ecNumber>
    </submittedName>
</protein>
<comment type="caution">
    <text evidence="9">The sequence shown here is derived from an EMBL/GenBank/DDBJ whole genome shotgun (WGS) entry which is preliminary data.</text>
</comment>
<accession>A0A7X0EF83</accession>
<evidence type="ECO:0000256" key="5">
    <source>
        <dbReference type="ARBA" id="ARBA00022989"/>
    </source>
</evidence>
<keyword evidence="2 9" id="KW-0328">Glycosyltransferase</keyword>
<feature type="domain" description="Glycosyltransferase 2-like" evidence="8">
    <location>
        <begin position="7"/>
        <end position="106"/>
    </location>
</feature>
<dbReference type="Gene3D" id="3.90.550.10">
    <property type="entry name" value="Spore Coat Polysaccharide Biosynthesis Protein SpsA, Chain A"/>
    <property type="match status" value="1"/>
</dbReference>
<reference evidence="9 10" key="1">
    <citation type="submission" date="2020-08" db="EMBL/GenBank/DDBJ databases">
        <title>Genomic Encyclopedia of Type Strains, Phase IV (KMG-IV): sequencing the most valuable type-strain genomes for metagenomic binning, comparative biology and taxonomic classification.</title>
        <authorList>
            <person name="Goeker M."/>
        </authorList>
    </citation>
    <scope>NUCLEOTIDE SEQUENCE [LARGE SCALE GENOMIC DNA]</scope>
    <source>
        <strain evidence="9 10">DSM 22198</strain>
    </source>
</reference>
<feature type="transmembrane region" description="Helical" evidence="7">
    <location>
        <begin position="198"/>
        <end position="222"/>
    </location>
</feature>
<name>A0A7X0EF83_9PROT</name>
<sequence length="300" mass="33498">MAATLTSRVEFILVDDGSPDDSLAVARSLMAQDSRVVVLELARNFGHHKAMMTGLAHARGDLVFLIDCDLEEPPEVLTRFHAEMTAGAWDVVYGVQNRRRGGLFERLSGAVFFTLVEALSDLPLPRNLITARLMSRPYVQALVAHRDREMQISHLWAITGFRQTALPVEKLSLSPTSYSLGRKIDMAVKHITTTSTKILYFILYSGFAISAASVAYICYSLFKYFVYGAVVSGYYSLIVSLWFFGGVTIFILGILGIYIANILSEVKRRPYTHLRAIHRADDGEPFADDPTHSPMDPFRP</sequence>
<gene>
    <name evidence="9" type="ORF">FHS74_004331</name>
</gene>
<comment type="subcellular location">
    <subcellularLocation>
        <location evidence="1">Membrane</location>
        <topology evidence="1">Multi-pass membrane protein</topology>
    </subcellularLocation>
</comment>
<feature type="transmembrane region" description="Helical" evidence="7">
    <location>
        <begin position="234"/>
        <end position="260"/>
    </location>
</feature>
<evidence type="ECO:0000313" key="10">
    <source>
        <dbReference type="Proteomes" id="UP000539175"/>
    </source>
</evidence>
<dbReference type="InterPro" id="IPR029044">
    <property type="entry name" value="Nucleotide-diphossugar_trans"/>
</dbReference>
<dbReference type="CDD" id="cd04187">
    <property type="entry name" value="DPM1_like_bac"/>
    <property type="match status" value="1"/>
</dbReference>
<evidence type="ECO:0000256" key="7">
    <source>
        <dbReference type="SAM" id="Phobius"/>
    </source>
</evidence>
<dbReference type="Pfam" id="PF00535">
    <property type="entry name" value="Glycos_transf_2"/>
    <property type="match status" value="1"/>
</dbReference>
<evidence type="ECO:0000256" key="2">
    <source>
        <dbReference type="ARBA" id="ARBA00022676"/>
    </source>
</evidence>
<evidence type="ECO:0000313" key="9">
    <source>
        <dbReference type="EMBL" id="MBB6253755.1"/>
    </source>
</evidence>
<keyword evidence="6 7" id="KW-0472">Membrane</keyword>
<dbReference type="EC" id="2.4.-.-" evidence="9"/>